<dbReference type="RefSeq" id="WP_135613368.1">
    <property type="nucleotide sequence ID" value="NZ_RQFY01000001.1"/>
</dbReference>
<dbReference type="SUPFAM" id="SSF46689">
    <property type="entry name" value="Homeodomain-like"/>
    <property type="match status" value="1"/>
</dbReference>
<reference evidence="5" key="1">
    <citation type="journal article" date="2019" name="PLoS Negl. Trop. Dis.">
        <title>Revisiting the worldwide diversity of Leptospira species in the environment.</title>
        <authorList>
            <person name="Vincent A.T."/>
            <person name="Schiettekatte O."/>
            <person name="Bourhy P."/>
            <person name="Veyrier F.J."/>
            <person name="Picardeau M."/>
        </authorList>
    </citation>
    <scope>NUCLEOTIDE SEQUENCE [LARGE SCALE GENOMIC DNA]</scope>
    <source>
        <strain evidence="5">201800265</strain>
    </source>
</reference>
<evidence type="ECO:0000256" key="2">
    <source>
        <dbReference type="ARBA" id="ARBA00023125"/>
    </source>
</evidence>
<evidence type="ECO:0000259" key="4">
    <source>
        <dbReference type="PROSITE" id="PS01124"/>
    </source>
</evidence>
<proteinExistence type="predicted"/>
<evidence type="ECO:0000313" key="6">
    <source>
        <dbReference type="Proteomes" id="UP000297871"/>
    </source>
</evidence>
<dbReference type="GO" id="GO:0003700">
    <property type="term" value="F:DNA-binding transcription factor activity"/>
    <property type="evidence" value="ECO:0007669"/>
    <property type="project" value="InterPro"/>
</dbReference>
<dbReference type="SMART" id="SM00342">
    <property type="entry name" value="HTH_ARAC"/>
    <property type="match status" value="1"/>
</dbReference>
<evidence type="ECO:0000256" key="3">
    <source>
        <dbReference type="ARBA" id="ARBA00023163"/>
    </source>
</evidence>
<evidence type="ECO:0000313" key="5">
    <source>
        <dbReference type="EMBL" id="TGL36425.1"/>
    </source>
</evidence>
<dbReference type="EMBL" id="RQFY01000001">
    <property type="protein sequence ID" value="TGL36425.1"/>
    <property type="molecule type" value="Genomic_DNA"/>
</dbReference>
<comment type="caution">
    <text evidence="5">The sequence shown here is derived from an EMBL/GenBank/DDBJ whole genome shotgun (WGS) entry which is preliminary data.</text>
</comment>
<evidence type="ECO:0000256" key="1">
    <source>
        <dbReference type="ARBA" id="ARBA00023015"/>
    </source>
</evidence>
<keyword evidence="2" id="KW-0238">DNA-binding</keyword>
<dbReference type="Pfam" id="PF12833">
    <property type="entry name" value="HTH_18"/>
    <property type="match status" value="1"/>
</dbReference>
<dbReference type="Proteomes" id="UP000297871">
    <property type="component" value="Unassembled WGS sequence"/>
</dbReference>
<name>A0A4R9JD77_9LEPT</name>
<gene>
    <name evidence="5" type="ORF">EHQ52_00695</name>
</gene>
<organism evidence="5 6">
    <name type="scientific">Leptospira koniambonensis</name>
    <dbReference type="NCBI Taxonomy" id="2484950"/>
    <lineage>
        <taxon>Bacteria</taxon>
        <taxon>Pseudomonadati</taxon>
        <taxon>Spirochaetota</taxon>
        <taxon>Spirochaetia</taxon>
        <taxon>Leptospirales</taxon>
        <taxon>Leptospiraceae</taxon>
        <taxon>Leptospira</taxon>
    </lineage>
</organism>
<keyword evidence="6" id="KW-1185">Reference proteome</keyword>
<accession>A0A4R9JD77</accession>
<dbReference type="InterPro" id="IPR018060">
    <property type="entry name" value="HTH_AraC"/>
</dbReference>
<dbReference type="Pfam" id="PF20240">
    <property type="entry name" value="DUF6597"/>
    <property type="match status" value="1"/>
</dbReference>
<dbReference type="AlphaFoldDB" id="A0A4R9JD77"/>
<keyword evidence="1" id="KW-0805">Transcription regulation</keyword>
<dbReference type="PANTHER" id="PTHR43280:SF2">
    <property type="entry name" value="HTH-TYPE TRANSCRIPTIONAL REGULATOR EXSA"/>
    <property type="match status" value="1"/>
</dbReference>
<dbReference type="InterPro" id="IPR009057">
    <property type="entry name" value="Homeodomain-like_sf"/>
</dbReference>
<keyword evidence="3" id="KW-0804">Transcription</keyword>
<dbReference type="InterPro" id="IPR046532">
    <property type="entry name" value="DUF6597"/>
</dbReference>
<dbReference type="OrthoDB" id="323290at2"/>
<feature type="domain" description="HTH araC/xylS-type" evidence="4">
    <location>
        <begin position="153"/>
        <end position="256"/>
    </location>
</feature>
<dbReference type="PROSITE" id="PS01124">
    <property type="entry name" value="HTH_ARAC_FAMILY_2"/>
    <property type="match status" value="1"/>
</dbReference>
<dbReference type="Gene3D" id="1.10.10.60">
    <property type="entry name" value="Homeodomain-like"/>
    <property type="match status" value="1"/>
</dbReference>
<protein>
    <submittedName>
        <fullName evidence="5">AraC family transcriptional regulator</fullName>
    </submittedName>
</protein>
<dbReference type="PANTHER" id="PTHR43280">
    <property type="entry name" value="ARAC-FAMILY TRANSCRIPTIONAL REGULATOR"/>
    <property type="match status" value="1"/>
</dbReference>
<sequence>MDIEAFLPSKNLRPYIRQFLIIGSEYGMQNKILPGSSLVLSFRISGKITHKENKEEVQESILPMSGITGLRRIPRLIEYSENASTLLVIFKEGGAASFIKEPVHNLFEMNLSLDHIISPKKVSETEEKLFQTKTNPEKISIIEKFLIKEWIENKQDNLIIDSIRKIRKFKGNLKITDLLKGMPISRDSYEKRFREIIGTSPKQFANLVRMRNIIDSYSSKINLTEIAQNAGYFDQAHFIKDFKTFTGETPKQFFKLSTPYW</sequence>
<dbReference type="GO" id="GO:0043565">
    <property type="term" value="F:sequence-specific DNA binding"/>
    <property type="evidence" value="ECO:0007669"/>
    <property type="project" value="InterPro"/>
</dbReference>